<name>A0AAV8UWM0_9RHOD</name>
<dbReference type="InterPro" id="IPR008271">
    <property type="entry name" value="Ser/Thr_kinase_AS"/>
</dbReference>
<dbReference type="SUPFAM" id="SSF56112">
    <property type="entry name" value="Protein kinase-like (PK-like)"/>
    <property type="match status" value="1"/>
</dbReference>
<dbReference type="PROSITE" id="PS00108">
    <property type="entry name" value="PROTEIN_KINASE_ST"/>
    <property type="match status" value="1"/>
</dbReference>
<dbReference type="Pfam" id="PF00069">
    <property type="entry name" value="Pkinase"/>
    <property type="match status" value="1"/>
</dbReference>
<dbReference type="CDD" id="cd07834">
    <property type="entry name" value="STKc_MAPK"/>
    <property type="match status" value="1"/>
</dbReference>
<evidence type="ECO:0000256" key="1">
    <source>
        <dbReference type="ARBA" id="ARBA00022741"/>
    </source>
</evidence>
<comment type="similarity">
    <text evidence="4">Belongs to the protein kinase superfamily.</text>
</comment>
<dbReference type="InterPro" id="IPR011009">
    <property type="entry name" value="Kinase-like_dom_sf"/>
</dbReference>
<dbReference type="GO" id="GO:0005524">
    <property type="term" value="F:ATP binding"/>
    <property type="evidence" value="ECO:0007669"/>
    <property type="project" value="UniProtKB-UniRule"/>
</dbReference>
<dbReference type="InterPro" id="IPR050117">
    <property type="entry name" value="MAPK"/>
</dbReference>
<dbReference type="SMART" id="SM00220">
    <property type="entry name" value="S_TKc"/>
    <property type="match status" value="1"/>
</dbReference>
<dbReference type="PROSITE" id="PS00107">
    <property type="entry name" value="PROTEIN_KINASE_ATP"/>
    <property type="match status" value="1"/>
</dbReference>
<accession>A0AAV8UWM0</accession>
<proteinExistence type="inferred from homology"/>
<dbReference type="GO" id="GO:0004674">
    <property type="term" value="F:protein serine/threonine kinase activity"/>
    <property type="evidence" value="ECO:0007669"/>
    <property type="project" value="UniProtKB-KW"/>
</dbReference>
<dbReference type="AlphaFoldDB" id="A0AAV8UWM0"/>
<evidence type="ECO:0000313" key="7">
    <source>
        <dbReference type="Proteomes" id="UP001157974"/>
    </source>
</evidence>
<feature type="domain" description="Protein kinase" evidence="5">
    <location>
        <begin position="31"/>
        <end position="324"/>
    </location>
</feature>
<dbReference type="EMBL" id="JAMWBK010000003">
    <property type="protein sequence ID" value="KAJ8906996.1"/>
    <property type="molecule type" value="Genomic_DNA"/>
</dbReference>
<feature type="binding site" evidence="3">
    <location>
        <position position="60"/>
    </location>
    <ligand>
        <name>ATP</name>
        <dbReference type="ChEBI" id="CHEBI:30616"/>
    </ligand>
</feature>
<comment type="caution">
    <text evidence="6">The sequence shown here is derived from an EMBL/GenBank/DDBJ whole genome shotgun (WGS) entry which is preliminary data.</text>
</comment>
<reference evidence="6 7" key="1">
    <citation type="journal article" date="2023" name="Nat. Commun.">
        <title>Origin of minicircular mitochondrial genomes in red algae.</title>
        <authorList>
            <person name="Lee Y."/>
            <person name="Cho C.H."/>
            <person name="Lee Y.M."/>
            <person name="Park S.I."/>
            <person name="Yang J.H."/>
            <person name="West J.A."/>
            <person name="Bhattacharya D."/>
            <person name="Yoon H.S."/>
        </authorList>
    </citation>
    <scope>NUCLEOTIDE SEQUENCE [LARGE SCALE GENOMIC DNA]</scope>
    <source>
        <strain evidence="6 7">CCMP1338</strain>
        <tissue evidence="6">Whole cell</tissue>
    </source>
</reference>
<organism evidence="6 7">
    <name type="scientific">Rhodosorus marinus</name>
    <dbReference type="NCBI Taxonomy" id="101924"/>
    <lineage>
        <taxon>Eukaryota</taxon>
        <taxon>Rhodophyta</taxon>
        <taxon>Stylonematophyceae</taxon>
        <taxon>Stylonematales</taxon>
        <taxon>Stylonemataceae</taxon>
        <taxon>Rhodosorus</taxon>
    </lineage>
</organism>
<keyword evidence="1 3" id="KW-0547">Nucleotide-binding</keyword>
<keyword evidence="7" id="KW-1185">Reference proteome</keyword>
<evidence type="ECO:0000256" key="3">
    <source>
        <dbReference type="PROSITE-ProRule" id="PRU10141"/>
    </source>
</evidence>
<keyword evidence="2 3" id="KW-0067">ATP-binding</keyword>
<protein>
    <recommendedName>
        <fullName evidence="5">Protein kinase domain-containing protein</fullName>
    </recommendedName>
</protein>
<evidence type="ECO:0000313" key="6">
    <source>
        <dbReference type="EMBL" id="KAJ8906996.1"/>
    </source>
</evidence>
<evidence type="ECO:0000256" key="4">
    <source>
        <dbReference type="RuleBase" id="RU000304"/>
    </source>
</evidence>
<dbReference type="Proteomes" id="UP001157974">
    <property type="component" value="Unassembled WGS sequence"/>
</dbReference>
<gene>
    <name evidence="6" type="ORF">NDN08_003479</name>
</gene>
<keyword evidence="4" id="KW-0723">Serine/threonine-protein kinase</keyword>
<dbReference type="InterPro" id="IPR017441">
    <property type="entry name" value="Protein_kinase_ATP_BS"/>
</dbReference>
<dbReference type="Gene3D" id="1.10.510.10">
    <property type="entry name" value="Transferase(Phosphotransferase) domain 1"/>
    <property type="match status" value="1"/>
</dbReference>
<dbReference type="FunFam" id="1.10.510.10:FF:000098">
    <property type="entry name" value="Mitogen-activated protein kinase 1"/>
    <property type="match status" value="1"/>
</dbReference>
<sequence>MPTAMELEERKRRKEKIRREFFQAPLEGNRYQLVSLIGEGAYGIVCQADDRANNRRVAVKRILRCLESPPMAVRILRELKFLRLLNKHENIIKVLDVLIPGDRDKFNDTFVVFELMPTDLSRLLRSRTVLNAEHIKYFMFQLLRGLHFLHSSRVFHRDLKPNNILVNEKCELRICDFGLARAAFENDPDLVFWTDYVATRWYRAPELIMAHFTSYSTAIDIWSVGCIFAEILGGGRPLFPGKNGYHQLELIAEITGRPTQAAIDKLRNTQAKAYMESLAPKPRKPLEVLFKDADPLALNLLSWLLNFDPDERPTALGALNHPYFNEFRQLGYGAEGHPLDMTEFAFERQKLTAEAMRQEFLKEICIYHPNEAEGIAGGIHGGLQRTSQVDRLGDAMDAEMDNRDYRASETLPPHRLEEINNVRAYA</sequence>
<dbReference type="PANTHER" id="PTHR24055">
    <property type="entry name" value="MITOGEN-ACTIVATED PROTEIN KINASE"/>
    <property type="match status" value="1"/>
</dbReference>
<dbReference type="Gene3D" id="3.30.200.20">
    <property type="entry name" value="Phosphorylase Kinase, domain 1"/>
    <property type="match status" value="1"/>
</dbReference>
<keyword evidence="4" id="KW-0418">Kinase</keyword>
<dbReference type="InterPro" id="IPR000719">
    <property type="entry name" value="Prot_kinase_dom"/>
</dbReference>
<evidence type="ECO:0000256" key="2">
    <source>
        <dbReference type="ARBA" id="ARBA00022840"/>
    </source>
</evidence>
<keyword evidence="4" id="KW-0808">Transferase</keyword>
<evidence type="ECO:0000259" key="5">
    <source>
        <dbReference type="PROSITE" id="PS50011"/>
    </source>
</evidence>
<dbReference type="PROSITE" id="PS50011">
    <property type="entry name" value="PROTEIN_KINASE_DOM"/>
    <property type="match status" value="1"/>
</dbReference>